<evidence type="ECO:0008006" key="4">
    <source>
        <dbReference type="Google" id="ProtNLM"/>
    </source>
</evidence>
<dbReference type="KEGG" id="nbr:O3I_023670"/>
<sequence length="149" mass="16705">MRPPRFVRLPTRLLVLASLSIMPGILPTPAHATVGCHAATCIQRDDSGRYVTVIEVRIQTCQTGLPGYFHAHLTGPGIDRNSEELEITSENCGATRFQFRIDQRFDACTDIHTDGWKRESRRSDDYQNMGHPFITVADGCPRLSDLPPR</sequence>
<keyword evidence="3" id="KW-1185">Reference proteome</keyword>
<dbReference type="HOGENOM" id="CLU_1747721_0_0_11"/>
<keyword evidence="1" id="KW-0732">Signal</keyword>
<feature type="chain" id="PRO_5003830956" description="Secreted protein" evidence="1">
    <location>
        <begin position="33"/>
        <end position="149"/>
    </location>
</feature>
<evidence type="ECO:0000313" key="2">
    <source>
        <dbReference type="EMBL" id="AFU02689.1"/>
    </source>
</evidence>
<dbReference type="EMBL" id="CP003876">
    <property type="protein sequence ID" value="AFU02689.1"/>
    <property type="molecule type" value="Genomic_DNA"/>
</dbReference>
<protein>
    <recommendedName>
        <fullName evidence="4">Secreted protein</fullName>
    </recommendedName>
</protein>
<accession>K0F024</accession>
<proteinExistence type="predicted"/>
<name>K0F024_NOCB7</name>
<evidence type="ECO:0000256" key="1">
    <source>
        <dbReference type="SAM" id="SignalP"/>
    </source>
</evidence>
<gene>
    <name evidence="2" type="ORF">O3I_023670</name>
</gene>
<reference evidence="2 3" key="1">
    <citation type="journal article" date="2012" name="J. Bacteriol.">
        <title>Complete genome sequence of Nocardia brasiliensis HUJEG-1.</title>
        <authorList>
            <person name="Vera-Cabrera L."/>
            <person name="Ortiz-Lopez R."/>
            <person name="Elizondo-Gonzalez R."/>
            <person name="Perez-Maya A.A."/>
            <person name="Ocampo-Candiani J."/>
        </authorList>
    </citation>
    <scope>NUCLEOTIDE SEQUENCE [LARGE SCALE GENOMIC DNA]</scope>
    <source>
        <strain evidence="3">ATCC 700358</strain>
    </source>
</reference>
<dbReference type="AlphaFoldDB" id="K0F024"/>
<feature type="signal peptide" evidence="1">
    <location>
        <begin position="1"/>
        <end position="32"/>
    </location>
</feature>
<dbReference type="Proteomes" id="UP000006304">
    <property type="component" value="Chromosome"/>
</dbReference>
<evidence type="ECO:0000313" key="3">
    <source>
        <dbReference type="Proteomes" id="UP000006304"/>
    </source>
</evidence>
<organism evidence="2 3">
    <name type="scientific">Nocardia brasiliensis (strain ATCC 700358 / HUJEG-1)</name>
    <dbReference type="NCBI Taxonomy" id="1133849"/>
    <lineage>
        <taxon>Bacteria</taxon>
        <taxon>Bacillati</taxon>
        <taxon>Actinomycetota</taxon>
        <taxon>Actinomycetes</taxon>
        <taxon>Mycobacteriales</taxon>
        <taxon>Nocardiaceae</taxon>
        <taxon>Nocardia</taxon>
    </lineage>
</organism>